<dbReference type="InterPro" id="IPR036942">
    <property type="entry name" value="Beta-barrel_TonB_sf"/>
</dbReference>
<dbReference type="Proteomes" id="UP001156870">
    <property type="component" value="Unassembled WGS sequence"/>
</dbReference>
<dbReference type="PROSITE" id="PS52016">
    <property type="entry name" value="TONB_DEPENDENT_REC_3"/>
    <property type="match status" value="1"/>
</dbReference>
<evidence type="ECO:0000313" key="17">
    <source>
        <dbReference type="Proteomes" id="UP001156870"/>
    </source>
</evidence>
<comment type="caution">
    <text evidence="16">The sequence shown here is derived from an EMBL/GenBank/DDBJ whole genome shotgun (WGS) entry which is preliminary data.</text>
</comment>
<evidence type="ECO:0000256" key="5">
    <source>
        <dbReference type="ARBA" id="ARBA00022692"/>
    </source>
</evidence>
<keyword evidence="8 12" id="KW-0798">TonB box</keyword>
<evidence type="ECO:0000256" key="1">
    <source>
        <dbReference type="ARBA" id="ARBA00004571"/>
    </source>
</evidence>
<evidence type="ECO:0000256" key="8">
    <source>
        <dbReference type="ARBA" id="ARBA00023077"/>
    </source>
</evidence>
<evidence type="ECO:0000259" key="15">
    <source>
        <dbReference type="Pfam" id="PF07715"/>
    </source>
</evidence>
<keyword evidence="3 11" id="KW-1134">Transmembrane beta strand</keyword>
<evidence type="ECO:0000256" key="2">
    <source>
        <dbReference type="ARBA" id="ARBA00022448"/>
    </source>
</evidence>
<keyword evidence="13" id="KW-0732">Signal</keyword>
<evidence type="ECO:0000256" key="9">
    <source>
        <dbReference type="ARBA" id="ARBA00023136"/>
    </source>
</evidence>
<keyword evidence="5 11" id="KW-0812">Transmembrane</keyword>
<keyword evidence="9 11" id="KW-0472">Membrane</keyword>
<evidence type="ECO:0000256" key="13">
    <source>
        <dbReference type="SAM" id="SignalP"/>
    </source>
</evidence>
<reference evidence="16 17" key="1">
    <citation type="journal article" date="2014" name="Int. J. Syst. Evol. Microbiol.">
        <title>Complete genome sequence of Corynebacterium casei LMG S-19264T (=DSM 44701T), isolated from a smear-ripened cheese.</title>
        <authorList>
            <consortium name="US DOE Joint Genome Institute (JGI-PGF)"/>
            <person name="Walter F."/>
            <person name="Albersmeier A."/>
            <person name="Kalinowski J."/>
            <person name="Ruckert C."/>
        </authorList>
    </citation>
    <scope>NUCLEOTIDE SEQUENCE [LARGE SCALE GENOMIC DNA]</scope>
    <source>
        <strain evidence="16 17">NBRC 110095</strain>
    </source>
</reference>
<dbReference type="InterPro" id="IPR012910">
    <property type="entry name" value="Plug_dom"/>
</dbReference>
<keyword evidence="6" id="KW-0408">Iron</keyword>
<dbReference type="AlphaFoldDB" id="A0AA37T8A5"/>
<comment type="similarity">
    <text evidence="11 12">Belongs to the TonB-dependent receptor family.</text>
</comment>
<dbReference type="RefSeq" id="WP_232594268.1">
    <property type="nucleotide sequence ID" value="NZ_BSPD01000033.1"/>
</dbReference>
<feature type="domain" description="TonB-dependent receptor plug" evidence="15">
    <location>
        <begin position="47"/>
        <end position="156"/>
    </location>
</feature>
<name>A0AA37T8A5_9GAMM</name>
<evidence type="ECO:0000256" key="4">
    <source>
        <dbReference type="ARBA" id="ARBA00022496"/>
    </source>
</evidence>
<dbReference type="GO" id="GO:0006826">
    <property type="term" value="P:iron ion transport"/>
    <property type="evidence" value="ECO:0007669"/>
    <property type="project" value="UniProtKB-KW"/>
</dbReference>
<sequence>MQYQKSFKRSALAMALGASVSTIYAPAAFAQLEEVIVTAQKREQNTQDVPISVATMVGERFDSMFSGGEDILALSSRVPGLYAESSNGRAAPRFYIRGLGNVDFDLAASQPVSVVFDNVVQENVVLKSFPIFDVESMEVIRGPQGTLFGRNTTAGIIKFDTRKPTEDLEGYVKTAIGQLGTLNLEGAVGGAIIEDTLSARVSVLSQKREDWIDNTYTGEREAMGGHNEVAGRVQLLYTPTDELSALFNYHTRSLDGTASVFRANVFTTGSNSLNENYDRDKVYFNEGRNNPQEYDSDGMSLKVDYDFDSILLTSITAYESADGSSLGDIDGGASIDDDNPGPGFIPFDAVTEDQADVEQFTQEFRISSNSAAPFQWQAGAFFFDSELDVTSIDGFFGATSVTHENTTWAVFGQGSYDFTDALTLTVGLRYTDDEKDLTVGEQNVDGFALVIGAASIQDYEPVSVSDDQVSGEISLNYRVNDDLSVYTRYANGFRAQSIQARDVAFEGNPSVADSETIDSIEFGVKADLFDQLRVNAGVFYYVINDIQLSAIGGANNGNSLLNAEEGIGQGFDVDLEWVPHDNVILTAGFGYADTELNDSDLVTAPCGSDRCTVRDPLDANGNAILDGNPFQGVPETTFNLTGRFSVPVGNGEIYAFTDYARQGQTSLTLYDAVELQTNGQYEIGLRIGYVNVEQDYEIALFGRNITDEDNVKGQIDFNNNTGFVNDPRIWGAEFKMNF</sequence>
<organism evidence="16 17">
    <name type="scientific">Marinibactrum halimedae</name>
    <dbReference type="NCBI Taxonomy" id="1444977"/>
    <lineage>
        <taxon>Bacteria</taxon>
        <taxon>Pseudomonadati</taxon>
        <taxon>Pseudomonadota</taxon>
        <taxon>Gammaproteobacteria</taxon>
        <taxon>Cellvibrionales</taxon>
        <taxon>Cellvibrionaceae</taxon>
        <taxon>Marinibactrum</taxon>
    </lineage>
</organism>
<proteinExistence type="inferred from homology"/>
<dbReference type="InterPro" id="IPR000531">
    <property type="entry name" value="Beta-barrel_TonB"/>
</dbReference>
<dbReference type="InterPro" id="IPR039426">
    <property type="entry name" value="TonB-dep_rcpt-like"/>
</dbReference>
<dbReference type="GO" id="GO:0009279">
    <property type="term" value="C:cell outer membrane"/>
    <property type="evidence" value="ECO:0007669"/>
    <property type="project" value="UniProtKB-SubCell"/>
</dbReference>
<keyword evidence="17" id="KW-1185">Reference proteome</keyword>
<dbReference type="EMBL" id="BSPD01000033">
    <property type="protein sequence ID" value="GLS25706.1"/>
    <property type="molecule type" value="Genomic_DNA"/>
</dbReference>
<keyword evidence="10 11" id="KW-0998">Cell outer membrane</keyword>
<keyword evidence="7" id="KW-0406">Ion transport</keyword>
<evidence type="ECO:0000259" key="14">
    <source>
        <dbReference type="Pfam" id="PF00593"/>
    </source>
</evidence>
<evidence type="ECO:0000256" key="11">
    <source>
        <dbReference type="PROSITE-ProRule" id="PRU01360"/>
    </source>
</evidence>
<evidence type="ECO:0000313" key="16">
    <source>
        <dbReference type="EMBL" id="GLS25706.1"/>
    </source>
</evidence>
<keyword evidence="2 11" id="KW-0813">Transport</keyword>
<evidence type="ECO:0000256" key="7">
    <source>
        <dbReference type="ARBA" id="ARBA00023065"/>
    </source>
</evidence>
<protein>
    <submittedName>
        <fullName evidence="16">TonB-dependent receptor</fullName>
    </submittedName>
</protein>
<comment type="subcellular location">
    <subcellularLocation>
        <location evidence="1 11">Cell outer membrane</location>
        <topology evidence="1 11">Multi-pass membrane protein</topology>
    </subcellularLocation>
</comment>
<evidence type="ECO:0000256" key="6">
    <source>
        <dbReference type="ARBA" id="ARBA00023004"/>
    </source>
</evidence>
<feature type="chain" id="PRO_5041424952" evidence="13">
    <location>
        <begin position="31"/>
        <end position="738"/>
    </location>
</feature>
<evidence type="ECO:0000256" key="3">
    <source>
        <dbReference type="ARBA" id="ARBA00022452"/>
    </source>
</evidence>
<dbReference type="Pfam" id="PF07715">
    <property type="entry name" value="Plug"/>
    <property type="match status" value="1"/>
</dbReference>
<accession>A0AA37T8A5</accession>
<evidence type="ECO:0000256" key="12">
    <source>
        <dbReference type="RuleBase" id="RU003357"/>
    </source>
</evidence>
<feature type="domain" description="TonB-dependent receptor-like beta-barrel" evidence="14">
    <location>
        <begin position="261"/>
        <end position="705"/>
    </location>
</feature>
<gene>
    <name evidence="16" type="ORF">GCM10007877_14200</name>
</gene>
<dbReference type="PANTHER" id="PTHR32552:SF81">
    <property type="entry name" value="TONB-DEPENDENT OUTER MEMBRANE RECEPTOR"/>
    <property type="match status" value="1"/>
</dbReference>
<dbReference type="Pfam" id="PF00593">
    <property type="entry name" value="TonB_dep_Rec_b-barrel"/>
    <property type="match status" value="1"/>
</dbReference>
<keyword evidence="16" id="KW-0675">Receptor</keyword>
<dbReference type="SUPFAM" id="SSF56935">
    <property type="entry name" value="Porins"/>
    <property type="match status" value="1"/>
</dbReference>
<evidence type="ECO:0000256" key="10">
    <source>
        <dbReference type="ARBA" id="ARBA00023237"/>
    </source>
</evidence>
<feature type="signal peptide" evidence="13">
    <location>
        <begin position="1"/>
        <end position="30"/>
    </location>
</feature>
<dbReference type="PANTHER" id="PTHR32552">
    <property type="entry name" value="FERRICHROME IRON RECEPTOR-RELATED"/>
    <property type="match status" value="1"/>
</dbReference>
<dbReference type="Gene3D" id="2.40.170.20">
    <property type="entry name" value="TonB-dependent receptor, beta-barrel domain"/>
    <property type="match status" value="1"/>
</dbReference>
<keyword evidence="4" id="KW-0410">Iron transport</keyword>